<feature type="region of interest" description="Disordered" evidence="2">
    <location>
        <begin position="203"/>
        <end position="223"/>
    </location>
</feature>
<keyword evidence="4" id="KW-1185">Reference proteome</keyword>
<dbReference type="OMA" id="VLHMFNH"/>
<feature type="compositionally biased region" description="Basic and acidic residues" evidence="2">
    <location>
        <begin position="709"/>
        <end position="727"/>
    </location>
</feature>
<dbReference type="InterPro" id="IPR011990">
    <property type="entry name" value="TPR-like_helical_dom_sf"/>
</dbReference>
<feature type="region of interest" description="Disordered" evidence="2">
    <location>
        <begin position="881"/>
        <end position="934"/>
    </location>
</feature>
<dbReference type="Proteomes" id="UP000054561">
    <property type="component" value="Unassembled WGS sequence"/>
</dbReference>
<dbReference type="PROSITE" id="PS50005">
    <property type="entry name" value="TPR"/>
    <property type="match status" value="1"/>
</dbReference>
<dbReference type="InterPro" id="IPR019734">
    <property type="entry name" value="TPR_rpt"/>
</dbReference>
<accession>A0A0D9QSK5</accession>
<evidence type="ECO:0000313" key="4">
    <source>
        <dbReference type="Proteomes" id="UP000054561"/>
    </source>
</evidence>
<dbReference type="SMART" id="SM00028">
    <property type="entry name" value="TPR"/>
    <property type="match status" value="3"/>
</dbReference>
<sequence length="1565" mass="183284">MIYLQGKNRPIGIKEKDINDENYRRIKNVLKDEQVHVHSWIEISLVYYKKNYYKLFLDLTKEGEIFYLTNNDDRGGKLESEEKDPSKDGSTFYTLLLLYHLEKIMNVKNVNKEDELKIKLENLINPIDKRRSDVLLRGVEVDMHGGMSNEVTSGGSNRKEGSIRWESYDYLSPHLCKAIYNVNMYLYLLNKYDRKRGANYFLKPRTSPSDGNNDVDDDDEMQPSEEKIKNEYINPLNYLMEGISILTHLVKKNKYDFVASIYLSLSLCLAYKLDLCIEFSSHVLVRVINLENFLKTLVCTYRGLLEAVKEESSNTEKGATTWLSKFMSRDKGASDNRTDMRGDKFGSLDGRDRAGGEEHLYKCIRLQNLLTTLRGVKAIVKYIIGICYVKKKEWSTASFCLTSAMKHDGHPQAYLTNGWLLLMNYLGKIAQCNDFVSEGIHWGGGNTGQLHMTEQPFPHVDAPPPGWDKNDLRKIPIKDIINLTLLRYYEYLRNGIGKYSKGIETLLLKKNSSYHLDKNDIYEHDESIEMTNNENGYLKKNHEHVHLCKRMIYLYLDLCEIWLMQGDTKCIVLLKLMKDKIHFNYINKKCLSKYYFLIGMYYHHMVRNTRRALKYYYKSMQIYGSHVNKYYHTICLIHLKKYSKAKKNILFFFQKCKNAYFVKLYVFFFLHTANLFLNFNLLCEGSGVAVAQGRTTLGAQPPSHPVENTTERGDPNTRNDTDLRDENDKRVHVSVRTKYMKSNQNDSSMKVVLRMLQHLMDVLEAHCYMFQNDLDMKLMKIKIRELLLTKYNHEGMVEYNKELNEVEEVRTFFKHTNKPRKISYELINNYIISLFFCDEKERSVELMELLKREIFLKVKRFSSYYSYAFCGRPSNRLHLSRDRQQEGGGEEHRLGSPKEALSTEGNNSRKRSAGSPGNTKKKSKRNESGSPCEEANARMALREQIITEEAKQKRDLLRRNTLKLYHLDSMLRNHRIRELKQAMLSQGAKFPKHVYIKRSNRERYRAIINYLKRIYLTISFNSAVLEEYLGYKDSSMQTYKLYTEVYKTYEGAFVRLANVYIQMKKFSKAKEVIEKGLRSNPTSVNLLLQKAYIHACRKHYDYCIYTLEKLKKNEHLKDDVLINTYLVIIKFCKLKRGKNKEEKNHLINEIYTQISLLGRTRNNFFVSSLISILLSVNHKYEMSSEAFQLLIDSNEKKTFYCQSALRNFVLHMFNHLMRTDQVMKNKLFLKKLNLFFNLSLKNGINDKLFFLCYANFLHLIEKFEDAIVLLYSAYVKWAHDFSVLNTLIICIDSFVSKYLSSDYVELNDILLMGDLISFSFCAIHTLLRFKRLATSAELLASDEQNNYYKEGDLIIEVRKKDIEHLASRKYLINTYIKFEEKIKPYIESSVPSMLRQKKMYNQKKINMQKKIYEDKKRKKNLEMKKLKSQEILHEELLRDVSELTYHMTERGTTITTLRGQEKDTTHAEGEPHSQFELPQKGDGPQEGEGEEEDDEEFSFNKESANANEETDKEGAAKVQTDNEEQNNTGEDGSISDGDAQYVEGSSSSSDLFEEKKPKKRKKLID</sequence>
<dbReference type="RefSeq" id="XP_012334724.1">
    <property type="nucleotide sequence ID" value="XM_012479301.1"/>
</dbReference>
<dbReference type="VEuPathDB" id="PlasmoDB:AK88_01666"/>
<feature type="compositionally biased region" description="Acidic residues" evidence="2">
    <location>
        <begin position="213"/>
        <end position="223"/>
    </location>
</feature>
<gene>
    <name evidence="3" type="ORF">AK88_01666</name>
</gene>
<evidence type="ECO:0000313" key="3">
    <source>
        <dbReference type="EMBL" id="KJP88586.1"/>
    </source>
</evidence>
<proteinExistence type="predicted"/>
<dbReference type="GeneID" id="24266980"/>
<organism evidence="3 4">
    <name type="scientific">Plasmodium fragile</name>
    <dbReference type="NCBI Taxonomy" id="5857"/>
    <lineage>
        <taxon>Eukaryota</taxon>
        <taxon>Sar</taxon>
        <taxon>Alveolata</taxon>
        <taxon>Apicomplexa</taxon>
        <taxon>Aconoidasida</taxon>
        <taxon>Haemosporida</taxon>
        <taxon>Plasmodiidae</taxon>
        <taxon>Plasmodium</taxon>
        <taxon>Plasmodium (Plasmodium)</taxon>
    </lineage>
</organism>
<reference evidence="3 4" key="1">
    <citation type="submission" date="2014-03" db="EMBL/GenBank/DDBJ databases">
        <title>The Genome Sequence of Plasmodium fragile nilgiri.</title>
        <authorList>
            <consortium name="The Broad Institute Genomics Platform"/>
            <consortium name="The Broad Institute Genome Sequencing Center for Infectious Disease"/>
            <person name="Neafsey D."/>
            <person name="Duraisingh M."/>
            <person name="Young S.K."/>
            <person name="Zeng Q."/>
            <person name="Gargeya S."/>
            <person name="Abouelleil A."/>
            <person name="Alvarado L."/>
            <person name="Chapman S.B."/>
            <person name="Gainer-Dewar J."/>
            <person name="Goldberg J."/>
            <person name="Griggs A."/>
            <person name="Gujja S."/>
            <person name="Hansen M."/>
            <person name="Howarth C."/>
            <person name="Imamovic A."/>
            <person name="Larimer J."/>
            <person name="Pearson M."/>
            <person name="Poon T.W."/>
            <person name="Priest M."/>
            <person name="Roberts A."/>
            <person name="Saif S."/>
            <person name="Shea T."/>
            <person name="Sykes S."/>
            <person name="Wortman J."/>
            <person name="Nusbaum C."/>
            <person name="Birren B."/>
        </authorList>
    </citation>
    <scope>NUCLEOTIDE SEQUENCE [LARGE SCALE GENOMIC DNA]</scope>
    <source>
        <strain evidence="4">nilgiri</strain>
    </source>
</reference>
<keyword evidence="1" id="KW-0802">TPR repeat</keyword>
<protein>
    <submittedName>
        <fullName evidence="3">Uncharacterized protein</fullName>
    </submittedName>
</protein>
<dbReference type="SUPFAM" id="SSF48452">
    <property type="entry name" value="TPR-like"/>
    <property type="match status" value="1"/>
</dbReference>
<evidence type="ECO:0000256" key="2">
    <source>
        <dbReference type="SAM" id="MobiDB-lite"/>
    </source>
</evidence>
<evidence type="ECO:0000256" key="1">
    <source>
        <dbReference type="PROSITE-ProRule" id="PRU00339"/>
    </source>
</evidence>
<feature type="compositionally biased region" description="Basic and acidic residues" evidence="2">
    <location>
        <begin position="881"/>
        <end position="896"/>
    </location>
</feature>
<feature type="region of interest" description="Disordered" evidence="2">
    <location>
        <begin position="1451"/>
        <end position="1565"/>
    </location>
</feature>
<name>A0A0D9QSK5_PLAFR</name>
<feature type="region of interest" description="Disordered" evidence="2">
    <location>
        <begin position="696"/>
        <end position="727"/>
    </location>
</feature>
<dbReference type="OrthoDB" id="371503at2759"/>
<feature type="compositionally biased region" description="Basic and acidic residues" evidence="2">
    <location>
        <begin position="1459"/>
        <end position="1473"/>
    </location>
</feature>
<dbReference type="Gene3D" id="1.25.40.10">
    <property type="entry name" value="Tetratricopeptide repeat domain"/>
    <property type="match status" value="1"/>
</dbReference>
<dbReference type="EMBL" id="KQ001659">
    <property type="protein sequence ID" value="KJP88586.1"/>
    <property type="molecule type" value="Genomic_DNA"/>
</dbReference>
<feature type="compositionally biased region" description="Acidic residues" evidence="2">
    <location>
        <begin position="1485"/>
        <end position="1497"/>
    </location>
</feature>
<feature type="repeat" description="TPR" evidence="1">
    <location>
        <begin position="1050"/>
        <end position="1083"/>
    </location>
</feature>